<accession>A0AAD6LBR3</accession>
<dbReference type="GO" id="GO:0016042">
    <property type="term" value="P:lipid catabolic process"/>
    <property type="evidence" value="ECO:0007669"/>
    <property type="project" value="UniProtKB-KW"/>
</dbReference>
<dbReference type="EMBL" id="JAQIZT010000018">
    <property type="protein sequence ID" value="KAJ6957664.1"/>
    <property type="molecule type" value="Genomic_DNA"/>
</dbReference>
<organism evidence="2 3">
    <name type="scientific">Populus alba x Populus x berolinensis</name>
    <dbReference type="NCBI Taxonomy" id="444605"/>
    <lineage>
        <taxon>Eukaryota</taxon>
        <taxon>Viridiplantae</taxon>
        <taxon>Streptophyta</taxon>
        <taxon>Embryophyta</taxon>
        <taxon>Tracheophyta</taxon>
        <taxon>Spermatophyta</taxon>
        <taxon>Magnoliopsida</taxon>
        <taxon>eudicotyledons</taxon>
        <taxon>Gunneridae</taxon>
        <taxon>Pentapetalae</taxon>
        <taxon>rosids</taxon>
        <taxon>fabids</taxon>
        <taxon>Malpighiales</taxon>
        <taxon>Salicaceae</taxon>
        <taxon>Saliceae</taxon>
        <taxon>Populus</taxon>
    </lineage>
</organism>
<dbReference type="GO" id="GO:0004620">
    <property type="term" value="F:phospholipase activity"/>
    <property type="evidence" value="ECO:0007669"/>
    <property type="project" value="TreeGrafter"/>
</dbReference>
<dbReference type="Proteomes" id="UP001164929">
    <property type="component" value="Chromosome 18"/>
</dbReference>
<gene>
    <name evidence="2" type="ORF">NC653_039586</name>
</gene>
<evidence type="ECO:0000313" key="2">
    <source>
        <dbReference type="EMBL" id="KAJ6957664.1"/>
    </source>
</evidence>
<dbReference type="PANTHER" id="PTHR32176:SF116">
    <property type="entry name" value="PATATIN"/>
    <property type="match status" value="1"/>
</dbReference>
<evidence type="ECO:0000313" key="3">
    <source>
        <dbReference type="Proteomes" id="UP001164929"/>
    </source>
</evidence>
<dbReference type="SUPFAM" id="SSF52151">
    <property type="entry name" value="FabD/lysophospholipase-like"/>
    <property type="match status" value="1"/>
</dbReference>
<keyword evidence="3" id="KW-1185">Reference proteome</keyword>
<dbReference type="Gene3D" id="3.40.1090.10">
    <property type="entry name" value="Cytosolic phospholipase A2 catalytic domain"/>
    <property type="match status" value="1"/>
</dbReference>
<protein>
    <submittedName>
        <fullName evidence="2">Uncharacterized protein</fullName>
    </submittedName>
</protein>
<dbReference type="GO" id="GO:0047372">
    <property type="term" value="F:monoacylglycerol lipase activity"/>
    <property type="evidence" value="ECO:0007669"/>
    <property type="project" value="TreeGrafter"/>
</dbReference>
<dbReference type="AlphaFoldDB" id="A0AAD6LBR3"/>
<sequence length="133" mass="14777">MHSEGLYLLVDDSGQNVECIDCGEVRNIISSEVQSVLESKLQKLDVDSKDARIAYYFDFIAGTSIRGLMTSMLTAPNDEKRPLFAAKDIKNGYVESRDCFDSFAQPGGHPCQVGSVVDRMLCSQDQYSQLLKL</sequence>
<proteinExistence type="predicted"/>
<dbReference type="InterPro" id="IPR016035">
    <property type="entry name" value="Acyl_Trfase/lysoPLipase"/>
</dbReference>
<name>A0AAD6LBR3_9ROSI</name>
<comment type="caution">
    <text evidence="2">The sequence shown here is derived from an EMBL/GenBank/DDBJ whole genome shotgun (WGS) entry which is preliminary data.</text>
</comment>
<keyword evidence="1" id="KW-0443">Lipid metabolism</keyword>
<keyword evidence="1" id="KW-0442">Lipid degradation</keyword>
<evidence type="ECO:0000256" key="1">
    <source>
        <dbReference type="ARBA" id="ARBA00022963"/>
    </source>
</evidence>
<dbReference type="PANTHER" id="PTHR32176">
    <property type="entry name" value="XYLOSE ISOMERASE"/>
    <property type="match status" value="1"/>
</dbReference>
<reference evidence="2 3" key="1">
    <citation type="journal article" date="2023" name="Mol. Ecol. Resour.">
        <title>Chromosome-level genome assembly of a triploid poplar Populus alba 'Berolinensis'.</title>
        <authorList>
            <person name="Chen S."/>
            <person name="Yu Y."/>
            <person name="Wang X."/>
            <person name="Wang S."/>
            <person name="Zhang T."/>
            <person name="Zhou Y."/>
            <person name="He R."/>
            <person name="Meng N."/>
            <person name="Wang Y."/>
            <person name="Liu W."/>
            <person name="Liu Z."/>
            <person name="Liu J."/>
            <person name="Guo Q."/>
            <person name="Huang H."/>
            <person name="Sederoff R.R."/>
            <person name="Wang G."/>
            <person name="Qu G."/>
            <person name="Chen S."/>
        </authorList>
    </citation>
    <scope>NUCLEOTIDE SEQUENCE [LARGE SCALE GENOMIC DNA]</scope>
    <source>
        <strain evidence="2">SC-2020</strain>
    </source>
</reference>